<dbReference type="STRING" id="44933.SAMN05660971_03001"/>
<gene>
    <name evidence="9" type="primary">wcbQ</name>
    <name evidence="9" type="ORF">HCU01_21570</name>
    <name evidence="10" type="ORF">SAMN05660971_03001</name>
</gene>
<accession>A0A1M7IVK8</accession>
<evidence type="ECO:0000313" key="11">
    <source>
        <dbReference type="Proteomes" id="UP000184123"/>
    </source>
</evidence>
<dbReference type="CDD" id="cd16015">
    <property type="entry name" value="LTA_synthase"/>
    <property type="match status" value="1"/>
</dbReference>
<keyword evidence="4 7" id="KW-1133">Transmembrane helix</keyword>
<dbReference type="InterPro" id="IPR050448">
    <property type="entry name" value="OpgB/LTA_synthase_biosynth"/>
</dbReference>
<protein>
    <submittedName>
        <fullName evidence="9">Capsular polysaccharide biosynthesis protein</fullName>
    </submittedName>
    <submittedName>
        <fullName evidence="10">Phosphoglycerol transferase MdoB</fullName>
    </submittedName>
</protein>
<keyword evidence="2" id="KW-1003">Cell membrane</keyword>
<evidence type="ECO:0000256" key="2">
    <source>
        <dbReference type="ARBA" id="ARBA00022475"/>
    </source>
</evidence>
<dbReference type="EMBL" id="BJXU01000079">
    <property type="protein sequence ID" value="GEN24208.1"/>
    <property type="molecule type" value="Genomic_DNA"/>
</dbReference>
<dbReference type="GO" id="GO:0005886">
    <property type="term" value="C:plasma membrane"/>
    <property type="evidence" value="ECO:0007669"/>
    <property type="project" value="UniProtKB-SubCell"/>
</dbReference>
<evidence type="ECO:0000313" key="10">
    <source>
        <dbReference type="EMBL" id="SHM44824.1"/>
    </source>
</evidence>
<dbReference type="PANTHER" id="PTHR47371:SF3">
    <property type="entry name" value="PHOSPHOGLYCEROL TRANSFERASE I"/>
    <property type="match status" value="1"/>
</dbReference>
<evidence type="ECO:0000313" key="9">
    <source>
        <dbReference type="EMBL" id="GEN24208.1"/>
    </source>
</evidence>
<feature type="compositionally biased region" description="Low complexity" evidence="6">
    <location>
        <begin position="580"/>
        <end position="590"/>
    </location>
</feature>
<dbReference type="OrthoDB" id="5363296at2"/>
<feature type="region of interest" description="Disordered" evidence="6">
    <location>
        <begin position="395"/>
        <end position="417"/>
    </location>
</feature>
<feature type="transmembrane region" description="Helical" evidence="7">
    <location>
        <begin position="152"/>
        <end position="172"/>
    </location>
</feature>
<dbReference type="Gene3D" id="3.40.720.10">
    <property type="entry name" value="Alkaline Phosphatase, subunit A"/>
    <property type="match status" value="1"/>
</dbReference>
<sequence length="590" mass="66077">MTLEPVLMLTLQVGVPALLSLLLSLACEPLVQPRPAPFRQRSRATLSIHVGTWLVLYALALLVLQRGWLSAGLLNVLYLVVIQSCRSKWDSLKEPFLVQDFEYFLDAIRHPRLYVPFFGLGLAIAASTSGAAAFLAFLWWEPSLITTHGAMVWLLCVASIGGSGALLLGTGLTRLPSVTLDPQTDLHRHGMISYFWAYGLYPTEPLDPSLVPDCLREPHRTASPGSPSSESLSKESLSKESLPNMVIVQSEAFFDPREWQPDLPRDLLPNWDRMRMQALASGPLRVPVWGANTVRSEAAFLTGIDNAALGMHRFMPYRPMASQAIPNLVSALKQIGYRCVALHPYPASFYDRERVMPMLGFDEFIDISSFDVAERDGQYISDKAVARKVHELLAQGSGVQETGPRETGPKETGPQENEQPLMVFVITMENHGPLHLEPASSEWRNRIPHHIETRLQQRDADTLSVYLRHLHNADSMLGELRDSLIEQPRHGLLCWYGDHVPIMEAVYESLGEPSGDTHYLVWSTRDACQPTTMTTAPTKIECLAQRLWQDLAQRQTLRDQAESHQTESERTAPRAAHGTQQQGFELQEQQ</sequence>
<evidence type="ECO:0000256" key="3">
    <source>
        <dbReference type="ARBA" id="ARBA00022692"/>
    </source>
</evidence>
<evidence type="ECO:0000256" key="6">
    <source>
        <dbReference type="SAM" id="MobiDB-lite"/>
    </source>
</evidence>
<feature type="transmembrane region" description="Helical" evidence="7">
    <location>
        <begin position="46"/>
        <end position="64"/>
    </location>
</feature>
<feature type="region of interest" description="Disordered" evidence="6">
    <location>
        <begin position="212"/>
        <end position="238"/>
    </location>
</feature>
<dbReference type="RefSeq" id="WP_073436025.1">
    <property type="nucleotide sequence ID" value="NZ_BJXU01000079.1"/>
</dbReference>
<dbReference type="Proteomes" id="UP000321726">
    <property type="component" value="Unassembled WGS sequence"/>
</dbReference>
<feature type="transmembrane region" description="Helical" evidence="7">
    <location>
        <begin position="113"/>
        <end position="140"/>
    </location>
</feature>
<dbReference type="AlphaFoldDB" id="A0A1M7IVK8"/>
<feature type="region of interest" description="Disordered" evidence="6">
    <location>
        <begin position="554"/>
        <end position="590"/>
    </location>
</feature>
<dbReference type="InterPro" id="IPR000917">
    <property type="entry name" value="Sulfatase_N"/>
</dbReference>
<feature type="transmembrane region" description="Helical" evidence="7">
    <location>
        <begin position="6"/>
        <end position="25"/>
    </location>
</feature>
<dbReference type="Pfam" id="PF00884">
    <property type="entry name" value="Sulfatase"/>
    <property type="match status" value="1"/>
</dbReference>
<evidence type="ECO:0000256" key="5">
    <source>
        <dbReference type="ARBA" id="ARBA00023136"/>
    </source>
</evidence>
<dbReference type="PANTHER" id="PTHR47371">
    <property type="entry name" value="LIPOTEICHOIC ACID SYNTHASE"/>
    <property type="match status" value="1"/>
</dbReference>
<keyword evidence="3 7" id="KW-0812">Transmembrane</keyword>
<keyword evidence="5 7" id="KW-0472">Membrane</keyword>
<keyword evidence="10" id="KW-0808">Transferase</keyword>
<dbReference type="GO" id="GO:0016740">
    <property type="term" value="F:transferase activity"/>
    <property type="evidence" value="ECO:0007669"/>
    <property type="project" value="UniProtKB-KW"/>
</dbReference>
<organism evidence="10 11">
    <name type="scientific">Halomonas cupida</name>
    <dbReference type="NCBI Taxonomy" id="44933"/>
    <lineage>
        <taxon>Bacteria</taxon>
        <taxon>Pseudomonadati</taxon>
        <taxon>Pseudomonadota</taxon>
        <taxon>Gammaproteobacteria</taxon>
        <taxon>Oceanospirillales</taxon>
        <taxon>Halomonadaceae</taxon>
        <taxon>Halomonas</taxon>
    </lineage>
</organism>
<dbReference type="Proteomes" id="UP000184123">
    <property type="component" value="Unassembled WGS sequence"/>
</dbReference>
<dbReference type="EMBL" id="FRCA01000008">
    <property type="protein sequence ID" value="SHM44824.1"/>
    <property type="molecule type" value="Genomic_DNA"/>
</dbReference>
<comment type="subcellular location">
    <subcellularLocation>
        <location evidence="1">Cell membrane</location>
        <topology evidence="1">Multi-pass membrane protein</topology>
    </subcellularLocation>
</comment>
<feature type="compositionally biased region" description="Basic and acidic residues" evidence="6">
    <location>
        <begin position="556"/>
        <end position="572"/>
    </location>
</feature>
<evidence type="ECO:0000259" key="8">
    <source>
        <dbReference type="Pfam" id="PF00884"/>
    </source>
</evidence>
<name>A0A1M7IVK8_9GAMM</name>
<reference evidence="10 11" key="1">
    <citation type="submission" date="2016-11" db="EMBL/GenBank/DDBJ databases">
        <authorList>
            <person name="Jaros S."/>
            <person name="Januszkiewicz K."/>
            <person name="Wedrychowicz H."/>
        </authorList>
    </citation>
    <scope>NUCLEOTIDE SEQUENCE [LARGE SCALE GENOMIC DNA]</scope>
    <source>
        <strain evidence="10 11">DSM 4740</strain>
    </source>
</reference>
<reference evidence="9 12" key="2">
    <citation type="submission" date="2019-07" db="EMBL/GenBank/DDBJ databases">
        <title>Whole genome shotgun sequence of Halomonas cupida NBRC 102219.</title>
        <authorList>
            <person name="Hosoyama A."/>
            <person name="Uohara A."/>
            <person name="Ohji S."/>
            <person name="Ichikawa N."/>
        </authorList>
    </citation>
    <scope>NUCLEOTIDE SEQUENCE [LARGE SCALE GENOMIC DNA]</scope>
    <source>
        <strain evidence="9 12">NBRC 102219</strain>
    </source>
</reference>
<evidence type="ECO:0000256" key="4">
    <source>
        <dbReference type="ARBA" id="ARBA00022989"/>
    </source>
</evidence>
<evidence type="ECO:0000256" key="1">
    <source>
        <dbReference type="ARBA" id="ARBA00004651"/>
    </source>
</evidence>
<dbReference type="InterPro" id="IPR017850">
    <property type="entry name" value="Alkaline_phosphatase_core_sf"/>
</dbReference>
<evidence type="ECO:0000256" key="7">
    <source>
        <dbReference type="SAM" id="Phobius"/>
    </source>
</evidence>
<keyword evidence="12" id="KW-1185">Reference proteome</keyword>
<proteinExistence type="predicted"/>
<evidence type="ECO:0000313" key="12">
    <source>
        <dbReference type="Proteomes" id="UP000321726"/>
    </source>
</evidence>
<dbReference type="SUPFAM" id="SSF53649">
    <property type="entry name" value="Alkaline phosphatase-like"/>
    <property type="match status" value="1"/>
</dbReference>
<feature type="domain" description="Sulfatase N-terminal" evidence="8">
    <location>
        <begin position="243"/>
        <end position="512"/>
    </location>
</feature>